<protein>
    <submittedName>
        <fullName evidence="2">Uncharacterized protein</fullName>
    </submittedName>
</protein>
<evidence type="ECO:0000256" key="1">
    <source>
        <dbReference type="SAM" id="MobiDB-lite"/>
    </source>
</evidence>
<dbReference type="Proteomes" id="UP001174748">
    <property type="component" value="Unassembled WGS sequence"/>
</dbReference>
<sequence length="237" mass="28120">MKTYEMTDDTKEFERYRAFFGTDGLLDNYRNEAERAMRELGEPDFEIYRPKFIDTYFPYSTRSEEQKANPHIALFAIAQNEDNYQYVPTPMRTEKFIEMAFKLNPRVVKFLPHQERTKPEFVKMIAKYRPELLQDIGIDYSKNVAEIAVRHNPSIYLELNDDWKSNPDIMNSAINRHEGSVVRESYYEQNRAYIKDVLKITIQDIEPTAPKPEQKQEKKRQLGPVFTMQPDKKKDGK</sequence>
<proteinExistence type="predicted"/>
<dbReference type="RefSeq" id="WP_285098037.1">
    <property type="nucleotide sequence ID" value="NZ_JARTOI010000001.1"/>
</dbReference>
<comment type="caution">
    <text evidence="2">The sequence shown here is derived from an EMBL/GenBank/DDBJ whole genome shotgun (WGS) entry which is preliminary data.</text>
</comment>
<evidence type="ECO:0000313" key="2">
    <source>
        <dbReference type="EMBL" id="MDK5169077.1"/>
    </source>
</evidence>
<dbReference type="EMBL" id="JARTOI010000001">
    <property type="protein sequence ID" value="MDK5169077.1"/>
    <property type="molecule type" value="Genomic_DNA"/>
</dbReference>
<reference evidence="2" key="1">
    <citation type="submission" date="2023-01" db="EMBL/GenBank/DDBJ databases">
        <title>Genomic dissection of endemic carbapenem resistance: metallo-beta-lactamase gene dissemination through clonal, plasmid and integron transfer pathways.</title>
        <authorList>
            <person name="Macesic N."/>
        </authorList>
    </citation>
    <scope>NUCLEOTIDE SEQUENCE</scope>
    <source>
        <strain evidence="2">CPO382</strain>
    </source>
</reference>
<name>A0ABT7G7A5_9GAMM</name>
<gene>
    <name evidence="2" type="ORF">P9921_01040</name>
</gene>
<evidence type="ECO:0000313" key="3">
    <source>
        <dbReference type="Proteomes" id="UP001174748"/>
    </source>
</evidence>
<organism evidence="2 3">
    <name type="scientific">Serratia nevei</name>
    <dbReference type="NCBI Taxonomy" id="2703794"/>
    <lineage>
        <taxon>Bacteria</taxon>
        <taxon>Pseudomonadati</taxon>
        <taxon>Pseudomonadota</taxon>
        <taxon>Gammaproteobacteria</taxon>
        <taxon>Enterobacterales</taxon>
        <taxon>Yersiniaceae</taxon>
        <taxon>Serratia</taxon>
    </lineage>
</organism>
<feature type="region of interest" description="Disordered" evidence="1">
    <location>
        <begin position="205"/>
        <end position="237"/>
    </location>
</feature>
<accession>A0ABT7G7A5</accession>
<keyword evidence="3" id="KW-1185">Reference proteome</keyword>